<protein>
    <submittedName>
        <fullName evidence="1">Phage tail assembly protein</fullName>
    </submittedName>
</protein>
<dbReference type="RefSeq" id="WP_274691904.1">
    <property type="nucleotide sequence ID" value="NZ_JAPMOU010000072.1"/>
</dbReference>
<accession>A0ABT5UHB0</accession>
<dbReference type="Pfam" id="PF10109">
    <property type="entry name" value="Phage_TAC_7"/>
    <property type="match status" value="1"/>
</dbReference>
<proteinExistence type="predicted"/>
<organism evidence="1 2">
    <name type="scientific">Spartinivicinus poritis</name>
    <dbReference type="NCBI Taxonomy" id="2994640"/>
    <lineage>
        <taxon>Bacteria</taxon>
        <taxon>Pseudomonadati</taxon>
        <taxon>Pseudomonadota</taxon>
        <taxon>Gammaproteobacteria</taxon>
        <taxon>Oceanospirillales</taxon>
        <taxon>Zooshikellaceae</taxon>
        <taxon>Spartinivicinus</taxon>
    </lineage>
</organism>
<dbReference type="InterPro" id="IPR019289">
    <property type="entry name" value="Phage_tail_E/E"/>
</dbReference>
<gene>
    <name evidence="1" type="ORF">ORQ98_26925</name>
</gene>
<name>A0ABT5UHB0_9GAMM</name>
<comment type="caution">
    <text evidence="1">The sequence shown here is derived from an EMBL/GenBank/DDBJ whole genome shotgun (WGS) entry which is preliminary data.</text>
</comment>
<sequence>MSTVKLDYPIQCEGVTVDSITLRRPKARDLKTMETTKGGDISKSITLIAHLAEITPQAVEDLDAADFQKASEVIAGFLGTALSPVISTEF</sequence>
<dbReference type="EMBL" id="JAPMOU010000072">
    <property type="protein sequence ID" value="MDE1465600.1"/>
    <property type="molecule type" value="Genomic_DNA"/>
</dbReference>
<evidence type="ECO:0000313" key="1">
    <source>
        <dbReference type="EMBL" id="MDE1465600.1"/>
    </source>
</evidence>
<reference evidence="1 2" key="1">
    <citation type="submission" date="2022-11" db="EMBL/GenBank/DDBJ databases">
        <title>Spartinivicinus poritis sp. nov., isolated from scleractinian coral Porites lutea.</title>
        <authorList>
            <person name="Zhang G."/>
            <person name="Cai L."/>
            <person name="Wei Q."/>
        </authorList>
    </citation>
    <scope>NUCLEOTIDE SEQUENCE [LARGE SCALE GENOMIC DNA]</scope>
    <source>
        <strain evidence="1 2">A2-2</strain>
    </source>
</reference>
<keyword evidence="2" id="KW-1185">Reference proteome</keyword>
<dbReference type="Proteomes" id="UP001528823">
    <property type="component" value="Unassembled WGS sequence"/>
</dbReference>
<evidence type="ECO:0000313" key="2">
    <source>
        <dbReference type="Proteomes" id="UP001528823"/>
    </source>
</evidence>